<dbReference type="InterPro" id="IPR032710">
    <property type="entry name" value="NTF2-like_dom_sf"/>
</dbReference>
<proteinExistence type="predicted"/>
<dbReference type="EMBL" id="KQ086087">
    <property type="protein sequence ID" value="KLO08562.1"/>
    <property type="molecule type" value="Genomic_DNA"/>
</dbReference>
<accession>A0A0H2RB05</accession>
<protein>
    <submittedName>
        <fullName evidence="1">Transcription elongation factor S-II</fullName>
    </submittedName>
</protein>
<reference evidence="1 2" key="1">
    <citation type="submission" date="2015-04" db="EMBL/GenBank/DDBJ databases">
        <title>Complete genome sequence of Schizopora paradoxa KUC8140, a cosmopolitan wood degrader in East Asia.</title>
        <authorList>
            <consortium name="DOE Joint Genome Institute"/>
            <person name="Min B."/>
            <person name="Park H."/>
            <person name="Jang Y."/>
            <person name="Kim J.-J."/>
            <person name="Kim K.H."/>
            <person name="Pangilinan J."/>
            <person name="Lipzen A."/>
            <person name="Riley R."/>
            <person name="Grigoriev I.V."/>
            <person name="Spatafora J.W."/>
            <person name="Choi I.-G."/>
        </authorList>
    </citation>
    <scope>NUCLEOTIDE SEQUENCE [LARGE SCALE GENOMIC DNA]</scope>
    <source>
        <strain evidence="1 2">KUC8140</strain>
    </source>
</reference>
<dbReference type="InParanoid" id="A0A0H2RB05"/>
<dbReference type="STRING" id="27342.A0A0H2RB05"/>
<gene>
    <name evidence="1" type="ORF">SCHPADRAFT_605004</name>
</gene>
<evidence type="ECO:0000313" key="1">
    <source>
        <dbReference type="EMBL" id="KLO08562.1"/>
    </source>
</evidence>
<dbReference type="AlphaFoldDB" id="A0A0H2RB05"/>
<name>A0A0H2RB05_9AGAM</name>
<dbReference type="GO" id="GO:0003746">
    <property type="term" value="F:translation elongation factor activity"/>
    <property type="evidence" value="ECO:0007669"/>
    <property type="project" value="UniProtKB-KW"/>
</dbReference>
<keyword evidence="1" id="KW-0648">Protein biosynthesis</keyword>
<sequence length="145" mass="16035">MSLSRSQLLFSAQAFCDAFRDAKPIDEILGHFSSTDGVVAIEHGLPQLAPFLGRNFSGLDGVKQYFETISSVLKYKDMCFSGFVVDEEARKASMKGKACFTWLSTGQSWDEVFAYTLDFDAEGKIKKYEVWADSGAAYLAGRGEL</sequence>
<dbReference type="Proteomes" id="UP000053477">
    <property type="component" value="Unassembled WGS sequence"/>
</dbReference>
<keyword evidence="2" id="KW-1185">Reference proteome</keyword>
<keyword evidence="1" id="KW-0251">Elongation factor</keyword>
<dbReference type="Gene3D" id="3.10.450.50">
    <property type="match status" value="1"/>
</dbReference>
<dbReference type="OrthoDB" id="3352776at2759"/>
<evidence type="ECO:0000313" key="2">
    <source>
        <dbReference type="Proteomes" id="UP000053477"/>
    </source>
</evidence>
<organism evidence="1 2">
    <name type="scientific">Schizopora paradoxa</name>
    <dbReference type="NCBI Taxonomy" id="27342"/>
    <lineage>
        <taxon>Eukaryota</taxon>
        <taxon>Fungi</taxon>
        <taxon>Dikarya</taxon>
        <taxon>Basidiomycota</taxon>
        <taxon>Agaricomycotina</taxon>
        <taxon>Agaricomycetes</taxon>
        <taxon>Hymenochaetales</taxon>
        <taxon>Schizoporaceae</taxon>
        <taxon>Schizopora</taxon>
    </lineage>
</organism>
<dbReference type="SUPFAM" id="SSF54427">
    <property type="entry name" value="NTF2-like"/>
    <property type="match status" value="1"/>
</dbReference>